<dbReference type="GO" id="GO:0015293">
    <property type="term" value="F:symporter activity"/>
    <property type="evidence" value="ECO:0007669"/>
    <property type="project" value="UniProtKB-KW"/>
</dbReference>
<dbReference type="Pfam" id="PF00083">
    <property type="entry name" value="Sugar_tr"/>
    <property type="match status" value="2"/>
</dbReference>
<evidence type="ECO:0000313" key="10">
    <source>
        <dbReference type="EnsemblPlants" id="EMT16104"/>
    </source>
</evidence>
<protein>
    <submittedName>
        <fullName evidence="10">Hexose carrier protein HEX6</fullName>
    </submittedName>
</protein>
<dbReference type="Gene3D" id="1.20.1250.20">
    <property type="entry name" value="MFS general substrate transporter like domains"/>
    <property type="match status" value="2"/>
</dbReference>
<keyword evidence="7" id="KW-1133">Transmembrane helix</keyword>
<dbReference type="PANTHER" id="PTHR23500:SF564">
    <property type="entry name" value="CARRIER PROTEIN HEX6, PUTATIVE, EXPRESSED-RELATED"/>
    <property type="match status" value="1"/>
</dbReference>
<dbReference type="FunFam" id="1.20.1250.20:FF:000931">
    <property type="entry name" value="Sugar transport protein 3"/>
    <property type="match status" value="1"/>
</dbReference>
<evidence type="ECO:0000256" key="4">
    <source>
        <dbReference type="ARBA" id="ARBA00022597"/>
    </source>
</evidence>
<dbReference type="GO" id="GO:0016020">
    <property type="term" value="C:membrane"/>
    <property type="evidence" value="ECO:0007669"/>
    <property type="project" value="UniProtKB-SubCell"/>
</dbReference>
<feature type="domain" description="Major facilitator superfamily (MFS) profile" evidence="9">
    <location>
        <begin position="27"/>
        <end position="537"/>
    </location>
</feature>
<dbReference type="InterPro" id="IPR044778">
    <property type="entry name" value="MFS_STP/MST-like_plant"/>
</dbReference>
<dbReference type="InterPro" id="IPR005828">
    <property type="entry name" value="MFS_sugar_transport-like"/>
</dbReference>
<evidence type="ECO:0000256" key="1">
    <source>
        <dbReference type="ARBA" id="ARBA00004141"/>
    </source>
</evidence>
<keyword evidence="5" id="KW-0812">Transmembrane</keyword>
<evidence type="ECO:0000259" key="9">
    <source>
        <dbReference type="PROSITE" id="PS50850"/>
    </source>
</evidence>
<keyword evidence="4" id="KW-0762">Sugar transport</keyword>
<evidence type="ECO:0000256" key="8">
    <source>
        <dbReference type="ARBA" id="ARBA00023136"/>
    </source>
</evidence>
<evidence type="ECO:0000256" key="5">
    <source>
        <dbReference type="ARBA" id="ARBA00022692"/>
    </source>
</evidence>
<organism evidence="10">
    <name type="scientific">Aegilops tauschii</name>
    <name type="common">Tausch's goatgrass</name>
    <name type="synonym">Aegilops squarrosa</name>
    <dbReference type="NCBI Taxonomy" id="37682"/>
    <lineage>
        <taxon>Eukaryota</taxon>
        <taxon>Viridiplantae</taxon>
        <taxon>Streptophyta</taxon>
        <taxon>Embryophyta</taxon>
        <taxon>Tracheophyta</taxon>
        <taxon>Spermatophyta</taxon>
        <taxon>Magnoliopsida</taxon>
        <taxon>Liliopsida</taxon>
        <taxon>Poales</taxon>
        <taxon>Poaceae</taxon>
        <taxon>BOP clade</taxon>
        <taxon>Pooideae</taxon>
        <taxon>Triticodae</taxon>
        <taxon>Triticeae</taxon>
        <taxon>Triticinae</taxon>
        <taxon>Aegilops</taxon>
    </lineage>
</organism>
<accession>R7WCA9</accession>
<dbReference type="InterPro" id="IPR045262">
    <property type="entry name" value="STP/PLT_plant"/>
</dbReference>
<dbReference type="EnsemblPlants" id="EMT16104">
    <property type="protein sequence ID" value="EMT16104"/>
    <property type="gene ID" value="F775_16496"/>
</dbReference>
<dbReference type="SUPFAM" id="SSF103473">
    <property type="entry name" value="MFS general substrate transporter"/>
    <property type="match status" value="2"/>
</dbReference>
<dbReference type="InterPro" id="IPR003663">
    <property type="entry name" value="Sugar/inositol_transpt"/>
</dbReference>
<dbReference type="PROSITE" id="PS50850">
    <property type="entry name" value="MFS"/>
    <property type="match status" value="1"/>
</dbReference>
<dbReference type="CDD" id="cd17361">
    <property type="entry name" value="MFS_STP"/>
    <property type="match status" value="1"/>
</dbReference>
<evidence type="ECO:0000256" key="7">
    <source>
        <dbReference type="ARBA" id="ARBA00022989"/>
    </source>
</evidence>
<dbReference type="InterPro" id="IPR020846">
    <property type="entry name" value="MFS_dom"/>
</dbReference>
<dbReference type="PANTHER" id="PTHR23500">
    <property type="entry name" value="SOLUTE CARRIER FAMILY 2, FACILITATED GLUCOSE TRANSPORTER"/>
    <property type="match status" value="1"/>
</dbReference>
<dbReference type="GO" id="GO:0015145">
    <property type="term" value="F:monosaccharide transmembrane transporter activity"/>
    <property type="evidence" value="ECO:0007669"/>
    <property type="project" value="InterPro"/>
</dbReference>
<dbReference type="PROSITE" id="PS00216">
    <property type="entry name" value="SUGAR_TRANSPORT_1"/>
    <property type="match status" value="1"/>
</dbReference>
<keyword evidence="6" id="KW-0769">Symport</keyword>
<keyword evidence="3" id="KW-0813">Transport</keyword>
<evidence type="ECO:0000256" key="6">
    <source>
        <dbReference type="ARBA" id="ARBA00022847"/>
    </source>
</evidence>
<proteinExistence type="inferred from homology"/>
<comment type="similarity">
    <text evidence="2">Belongs to the major facilitator superfamily. Sugar transporter (TC 2.A.1.1) family.</text>
</comment>
<dbReference type="AlphaFoldDB" id="R7WCA9"/>
<dbReference type="InterPro" id="IPR036259">
    <property type="entry name" value="MFS_trans_sf"/>
</dbReference>
<evidence type="ECO:0000256" key="3">
    <source>
        <dbReference type="ARBA" id="ARBA00022448"/>
    </source>
</evidence>
<dbReference type="PRINTS" id="PR00171">
    <property type="entry name" value="SUGRTRNSPORT"/>
</dbReference>
<evidence type="ECO:0000256" key="2">
    <source>
        <dbReference type="ARBA" id="ARBA00010992"/>
    </source>
</evidence>
<name>R7WCA9_AEGTA</name>
<keyword evidence="8" id="KW-0472">Membrane</keyword>
<reference evidence="10" key="1">
    <citation type="submission" date="2015-06" db="UniProtKB">
        <authorList>
            <consortium name="EnsemblPlants"/>
        </authorList>
    </citation>
    <scope>IDENTIFICATION</scope>
</reference>
<dbReference type="InterPro" id="IPR005829">
    <property type="entry name" value="Sugar_transporter_CS"/>
</dbReference>
<sequence length="584" mass="63870">MAIGAFVEGPAGGAGYSGRVTSFVVLSCIVAGSGGILFGYDLGISGGVTSMESFLKKFFPDVYHQMKGDKAATVSNYCRFDSELLTVFTSSLYVAGLVATLFASSVTTRYGRRASILIGGSVFIAGSAFGGAAVNVYMLLVNRILLGIGLGFTNQAWRANVKSSQSFGYETHLGESSTRMGDLLGSPRERVSYLAYPNLFGTKGFVSNLERIFMCPTSISFSGELKSIPLYLSEMAPPQYRGAINNGFELCISIGILIANVINYGVQKIEGGWGWRISLSMAAVPAAFLTIGAIFLPETPSFLIQRDGNVDEAKMMLQRLRGTTGVQKELDDLVTASNISRAIKNPYRNILKKKYRPQLVIALLIPFFNQVTGINVINFYAPVMFRTIGLGESAALMSAVVTRLCATVANIVAMIVVDKFGRRKLLLVGGIQMILSQFTVGAILAVKFKDHGVMDKEYGYLVLVIMCVFVAGFAWSWGPLTYLVPTEICPLEIRSARQRVVTFLNMLCHLKFGTFFLFGGWVCVMTLFVFFFLPETKQLPMEQMEQVWRKHWFWKRIVGEGEEEVDQAHTGAGAIAMSTAPHSS</sequence>
<comment type="subcellular location">
    <subcellularLocation>
        <location evidence="1">Membrane</location>
        <topology evidence="1">Multi-pass membrane protein</topology>
    </subcellularLocation>
</comment>